<dbReference type="EMBL" id="JBHUMM010000043">
    <property type="protein sequence ID" value="MFD2673339.1"/>
    <property type="molecule type" value="Genomic_DNA"/>
</dbReference>
<accession>A0ABW5REV3</accession>
<comment type="caution">
    <text evidence="10">The sequence shown here is derived from an EMBL/GenBank/DDBJ whole genome shotgun (WGS) entry which is preliminary data.</text>
</comment>
<evidence type="ECO:0000313" key="11">
    <source>
        <dbReference type="Proteomes" id="UP001597497"/>
    </source>
</evidence>
<protein>
    <recommendedName>
        <fullName evidence="8">Holo-[acyl-carrier-protein] synthase</fullName>
        <shortName evidence="8">Holo-ACP synthase</shortName>
        <ecNumber evidence="8">2.7.8.7</ecNumber>
    </recommendedName>
    <alternativeName>
        <fullName evidence="8">4'-phosphopantetheinyl transferase AcpS</fullName>
    </alternativeName>
</protein>
<evidence type="ECO:0000256" key="2">
    <source>
        <dbReference type="ARBA" id="ARBA00022679"/>
    </source>
</evidence>
<comment type="cofactor">
    <cofactor evidence="8">
        <name>Mg(2+)</name>
        <dbReference type="ChEBI" id="CHEBI:18420"/>
    </cofactor>
</comment>
<keyword evidence="5 8" id="KW-0460">Magnesium</keyword>
<keyword evidence="2 8" id="KW-0808">Transferase</keyword>
<dbReference type="InterPro" id="IPR037143">
    <property type="entry name" value="4-PPantetheinyl_Trfase_dom_sf"/>
</dbReference>
<evidence type="ECO:0000313" key="10">
    <source>
        <dbReference type="EMBL" id="MFD2673339.1"/>
    </source>
</evidence>
<dbReference type="InterPro" id="IPR002582">
    <property type="entry name" value="ACPS"/>
</dbReference>
<evidence type="ECO:0000256" key="7">
    <source>
        <dbReference type="ARBA" id="ARBA00023160"/>
    </source>
</evidence>
<dbReference type="Proteomes" id="UP001597497">
    <property type="component" value="Unassembled WGS sequence"/>
</dbReference>
<keyword evidence="6 8" id="KW-0443">Lipid metabolism</keyword>
<evidence type="ECO:0000256" key="4">
    <source>
        <dbReference type="ARBA" id="ARBA00022832"/>
    </source>
</evidence>
<feature type="binding site" evidence="8">
    <location>
        <position position="23"/>
    </location>
    <ligand>
        <name>Mg(2+)</name>
        <dbReference type="ChEBI" id="CHEBI:18420"/>
    </ligand>
</feature>
<evidence type="ECO:0000256" key="8">
    <source>
        <dbReference type="HAMAP-Rule" id="MF_00101"/>
    </source>
</evidence>
<gene>
    <name evidence="8" type="primary">acpS</name>
    <name evidence="10" type="ORF">ACFSUC_17325</name>
</gene>
<keyword evidence="8" id="KW-0963">Cytoplasm</keyword>
<dbReference type="Gene3D" id="3.90.470.20">
    <property type="entry name" value="4'-phosphopantetheinyl transferase domain"/>
    <property type="match status" value="1"/>
</dbReference>
<feature type="binding site" evidence="8">
    <location>
        <position position="71"/>
    </location>
    <ligand>
        <name>Mg(2+)</name>
        <dbReference type="ChEBI" id="CHEBI:18420"/>
    </ligand>
</feature>
<evidence type="ECO:0000256" key="3">
    <source>
        <dbReference type="ARBA" id="ARBA00022723"/>
    </source>
</evidence>
<evidence type="ECO:0000256" key="1">
    <source>
        <dbReference type="ARBA" id="ARBA00022516"/>
    </source>
</evidence>
<comment type="subcellular location">
    <subcellularLocation>
        <location evidence="8">Cytoplasm</location>
    </subcellularLocation>
</comment>
<comment type="function">
    <text evidence="8">Transfers the 4'-phosphopantetheine moiety from coenzyme A to a Ser of acyl-carrier-protein.</text>
</comment>
<dbReference type="InterPro" id="IPR004568">
    <property type="entry name" value="Ppantetheine-prot_Trfase_dom"/>
</dbReference>
<comment type="catalytic activity">
    <reaction evidence="8">
        <text>apo-[ACP] + CoA = holo-[ACP] + adenosine 3',5'-bisphosphate + H(+)</text>
        <dbReference type="Rhea" id="RHEA:12068"/>
        <dbReference type="Rhea" id="RHEA-COMP:9685"/>
        <dbReference type="Rhea" id="RHEA-COMP:9690"/>
        <dbReference type="ChEBI" id="CHEBI:15378"/>
        <dbReference type="ChEBI" id="CHEBI:29999"/>
        <dbReference type="ChEBI" id="CHEBI:57287"/>
        <dbReference type="ChEBI" id="CHEBI:58343"/>
        <dbReference type="ChEBI" id="CHEBI:64479"/>
        <dbReference type="EC" id="2.7.8.7"/>
    </reaction>
</comment>
<proteinExistence type="inferred from homology"/>
<evidence type="ECO:0000259" key="9">
    <source>
        <dbReference type="Pfam" id="PF01648"/>
    </source>
</evidence>
<keyword evidence="1 8" id="KW-0444">Lipid biosynthesis</keyword>
<reference evidence="11" key="1">
    <citation type="journal article" date="2019" name="Int. J. Syst. Evol. Microbiol.">
        <title>The Global Catalogue of Microorganisms (GCM) 10K type strain sequencing project: providing services to taxonomists for standard genome sequencing and annotation.</title>
        <authorList>
            <consortium name="The Broad Institute Genomics Platform"/>
            <consortium name="The Broad Institute Genome Sequencing Center for Infectious Disease"/>
            <person name="Wu L."/>
            <person name="Ma J."/>
        </authorList>
    </citation>
    <scope>NUCLEOTIDE SEQUENCE [LARGE SCALE GENOMIC DNA]</scope>
    <source>
        <strain evidence="11">KCTC 33676</strain>
    </source>
</reference>
<evidence type="ECO:0000256" key="5">
    <source>
        <dbReference type="ARBA" id="ARBA00022842"/>
    </source>
</evidence>
<sequence length="146" mass="16121">MGIGVEVHEAAQRHHTIIGIGCDIQQISSLKQTMDRQSRFVPSLFTAAEISYCESRGRPEQHFAARWAAKEAFYKAVSRLLEGPIPFRQVEICHANGGQPCLNLYGELKQQCEARGLAFYLSLSHSADMAMAYIVAVTHNETGASP</sequence>
<comment type="similarity">
    <text evidence="8">Belongs to the P-Pant transferase superfamily. AcpS family.</text>
</comment>
<keyword evidence="7 8" id="KW-0275">Fatty acid biosynthesis</keyword>
<dbReference type="EC" id="2.7.8.7" evidence="8"/>
<keyword evidence="3 8" id="KW-0479">Metal-binding</keyword>
<dbReference type="GO" id="GO:0008897">
    <property type="term" value="F:holo-[acyl-carrier-protein] synthase activity"/>
    <property type="evidence" value="ECO:0007669"/>
    <property type="project" value="UniProtKB-EC"/>
</dbReference>
<dbReference type="HAMAP" id="MF_00101">
    <property type="entry name" value="AcpS"/>
    <property type="match status" value="1"/>
</dbReference>
<dbReference type="InterPro" id="IPR008278">
    <property type="entry name" value="4-PPantetheinyl_Trfase_dom"/>
</dbReference>
<keyword evidence="4 8" id="KW-0276">Fatty acid metabolism</keyword>
<dbReference type="RefSeq" id="WP_379930906.1">
    <property type="nucleotide sequence ID" value="NZ_JBHUMM010000043.1"/>
</dbReference>
<dbReference type="Pfam" id="PF01648">
    <property type="entry name" value="ACPS"/>
    <property type="match status" value="1"/>
</dbReference>
<dbReference type="NCBIfam" id="TIGR00556">
    <property type="entry name" value="pantethn_trn"/>
    <property type="match status" value="1"/>
</dbReference>
<name>A0ABW5REV3_9BACL</name>
<feature type="domain" description="4'-phosphopantetheinyl transferase" evidence="9">
    <location>
        <begin position="19"/>
        <end position="112"/>
    </location>
</feature>
<dbReference type="SUPFAM" id="SSF56214">
    <property type="entry name" value="4'-phosphopantetheinyl transferase"/>
    <property type="match status" value="1"/>
</dbReference>
<evidence type="ECO:0000256" key="6">
    <source>
        <dbReference type="ARBA" id="ARBA00023098"/>
    </source>
</evidence>
<keyword evidence="11" id="KW-1185">Reference proteome</keyword>
<organism evidence="10 11">
    <name type="scientific">Marinicrinis sediminis</name>
    <dbReference type="NCBI Taxonomy" id="1652465"/>
    <lineage>
        <taxon>Bacteria</taxon>
        <taxon>Bacillati</taxon>
        <taxon>Bacillota</taxon>
        <taxon>Bacilli</taxon>
        <taxon>Bacillales</taxon>
        <taxon>Paenibacillaceae</taxon>
    </lineage>
</organism>